<reference evidence="9 10" key="1">
    <citation type="submission" date="2016-03" db="EMBL/GenBank/DDBJ databases">
        <authorList>
            <person name="Ploux O."/>
        </authorList>
    </citation>
    <scope>NUCLEOTIDE SEQUENCE [LARGE SCALE GENOMIC DNA]</scope>
    <source>
        <strain evidence="9 10">UAMH 11012</strain>
    </source>
</reference>
<organism evidence="9 10">
    <name type="scientific">Phialocephala subalpina</name>
    <dbReference type="NCBI Taxonomy" id="576137"/>
    <lineage>
        <taxon>Eukaryota</taxon>
        <taxon>Fungi</taxon>
        <taxon>Dikarya</taxon>
        <taxon>Ascomycota</taxon>
        <taxon>Pezizomycotina</taxon>
        <taxon>Leotiomycetes</taxon>
        <taxon>Helotiales</taxon>
        <taxon>Mollisiaceae</taxon>
        <taxon>Phialocephala</taxon>
        <taxon>Phialocephala fortinii species complex</taxon>
    </lineage>
</organism>
<dbReference type="GO" id="GO:0004519">
    <property type="term" value="F:endonuclease activity"/>
    <property type="evidence" value="ECO:0007669"/>
    <property type="project" value="UniProtKB-KW"/>
</dbReference>
<feature type="signal peptide" evidence="8">
    <location>
        <begin position="1"/>
        <end position="21"/>
    </location>
</feature>
<proteinExistence type="inferred from homology"/>
<dbReference type="PANTHER" id="PTHR33146">
    <property type="entry name" value="ENDONUCLEASE 4"/>
    <property type="match status" value="1"/>
</dbReference>
<accession>A0A1L7XDS9</accession>
<evidence type="ECO:0000256" key="4">
    <source>
        <dbReference type="ARBA" id="ARBA00022759"/>
    </source>
</evidence>
<evidence type="ECO:0000313" key="10">
    <source>
        <dbReference type="Proteomes" id="UP000184330"/>
    </source>
</evidence>
<dbReference type="GO" id="GO:0046872">
    <property type="term" value="F:metal ion binding"/>
    <property type="evidence" value="ECO:0007669"/>
    <property type="project" value="UniProtKB-KW"/>
</dbReference>
<dbReference type="Gene3D" id="1.10.575.10">
    <property type="entry name" value="P1 Nuclease"/>
    <property type="match status" value="1"/>
</dbReference>
<dbReference type="GO" id="GO:0003676">
    <property type="term" value="F:nucleic acid binding"/>
    <property type="evidence" value="ECO:0007669"/>
    <property type="project" value="InterPro"/>
</dbReference>
<evidence type="ECO:0000313" key="9">
    <source>
        <dbReference type="EMBL" id="CZR63184.1"/>
    </source>
</evidence>
<dbReference type="GO" id="GO:0016788">
    <property type="term" value="F:hydrolase activity, acting on ester bonds"/>
    <property type="evidence" value="ECO:0007669"/>
    <property type="project" value="InterPro"/>
</dbReference>
<dbReference type="AlphaFoldDB" id="A0A1L7XDS9"/>
<sequence length="291" mass="30894">MKFELAAPILVLASALPLASAWGSLGHETVAYIATNFVSTATKTYFQTILGDTSTDYLASVATWADTYRYTTAGTYSAPFHFIDALDSPPSSCGVEYDRDCGSSGCVVSAINNYTARVQKTSLSSAERIIAAKMIVHFVGDIHQPLHDENLDVGGNDIDVTYAGTSTNLHHIWDTNMPEQLVGGYALSDAKTWATNLTTGIKTGTYESIASSWLTGIDLSDPVTSAMTWASDANAYVCTTVIPSGVSAVESVDLSGAYYNKAIPVIELQIAKAGYRLAAWLNLIATGSTGL</sequence>
<dbReference type="PANTHER" id="PTHR33146:SF26">
    <property type="entry name" value="ENDONUCLEASE 4"/>
    <property type="match status" value="1"/>
</dbReference>
<evidence type="ECO:0000256" key="8">
    <source>
        <dbReference type="SAM" id="SignalP"/>
    </source>
</evidence>
<dbReference type="GO" id="GO:0006308">
    <property type="term" value="P:DNA catabolic process"/>
    <property type="evidence" value="ECO:0007669"/>
    <property type="project" value="InterPro"/>
</dbReference>
<dbReference type="FunFam" id="1.10.575.10:FF:000004">
    <property type="entry name" value="Nuclease S1"/>
    <property type="match status" value="1"/>
</dbReference>
<protein>
    <submittedName>
        <fullName evidence="9">Probable nuclease S1</fullName>
    </submittedName>
</protein>
<dbReference type="InterPro" id="IPR003154">
    <property type="entry name" value="S1/P1nuclease"/>
</dbReference>
<feature type="chain" id="PRO_5012499132" evidence="8">
    <location>
        <begin position="22"/>
        <end position="291"/>
    </location>
</feature>
<evidence type="ECO:0000256" key="1">
    <source>
        <dbReference type="ARBA" id="ARBA00009547"/>
    </source>
</evidence>
<evidence type="ECO:0000256" key="7">
    <source>
        <dbReference type="ARBA" id="ARBA00023180"/>
    </source>
</evidence>
<gene>
    <name evidence="9" type="ORF">PAC_13081</name>
</gene>
<dbReference type="STRING" id="576137.A0A1L7XDS9"/>
<evidence type="ECO:0000256" key="5">
    <source>
        <dbReference type="ARBA" id="ARBA00022801"/>
    </source>
</evidence>
<dbReference type="SUPFAM" id="SSF48537">
    <property type="entry name" value="Phospholipase C/P1 nuclease"/>
    <property type="match status" value="1"/>
</dbReference>
<dbReference type="EMBL" id="FJOG01000023">
    <property type="protein sequence ID" value="CZR63184.1"/>
    <property type="molecule type" value="Genomic_DNA"/>
</dbReference>
<keyword evidence="5" id="KW-0378">Hydrolase</keyword>
<evidence type="ECO:0000256" key="6">
    <source>
        <dbReference type="ARBA" id="ARBA00023157"/>
    </source>
</evidence>
<keyword evidence="8" id="KW-0732">Signal</keyword>
<dbReference type="Proteomes" id="UP000184330">
    <property type="component" value="Unassembled WGS sequence"/>
</dbReference>
<comment type="similarity">
    <text evidence="1">Belongs to the nuclease type I family.</text>
</comment>
<dbReference type="InterPro" id="IPR008947">
    <property type="entry name" value="PLipase_C/P1_nuclease_dom_sf"/>
</dbReference>
<keyword evidence="4" id="KW-0255">Endonuclease</keyword>
<dbReference type="OrthoDB" id="441446at2759"/>
<keyword evidence="6" id="KW-1015">Disulfide bond</keyword>
<evidence type="ECO:0000256" key="3">
    <source>
        <dbReference type="ARBA" id="ARBA00022723"/>
    </source>
</evidence>
<dbReference type="Pfam" id="PF02265">
    <property type="entry name" value="S1-P1_nuclease"/>
    <property type="match status" value="1"/>
</dbReference>
<keyword evidence="3" id="KW-0479">Metal-binding</keyword>
<evidence type="ECO:0000256" key="2">
    <source>
        <dbReference type="ARBA" id="ARBA00022722"/>
    </source>
</evidence>
<keyword evidence="7" id="KW-0325">Glycoprotein</keyword>
<name>A0A1L7XDS9_9HELO</name>
<keyword evidence="2" id="KW-0540">Nuclease</keyword>
<keyword evidence="10" id="KW-1185">Reference proteome</keyword>
<dbReference type="CDD" id="cd11010">
    <property type="entry name" value="S1-P1_nuclease"/>
    <property type="match status" value="1"/>
</dbReference>